<comment type="caution">
    <text evidence="1">The sequence shown here is derived from an EMBL/GenBank/DDBJ whole genome shotgun (WGS) entry which is preliminary data.</text>
</comment>
<protein>
    <submittedName>
        <fullName evidence="1">Uncharacterized protein</fullName>
    </submittedName>
</protein>
<gene>
    <name evidence="1" type="ORF">SAMN05216273_106160</name>
</gene>
<accession>A0ABY0QT22</accession>
<dbReference type="RefSeq" id="WP_089743355.1">
    <property type="nucleotide sequence ID" value="NZ_FNHD01000006.1"/>
</dbReference>
<organism evidence="1 2">
    <name type="scientific">Chryseobacterium taihuense</name>
    <dbReference type="NCBI Taxonomy" id="1141221"/>
    <lineage>
        <taxon>Bacteria</taxon>
        <taxon>Pseudomonadati</taxon>
        <taxon>Bacteroidota</taxon>
        <taxon>Flavobacteriia</taxon>
        <taxon>Flavobacteriales</taxon>
        <taxon>Weeksellaceae</taxon>
        <taxon>Chryseobacterium group</taxon>
        <taxon>Chryseobacterium</taxon>
    </lineage>
</organism>
<evidence type="ECO:0000313" key="1">
    <source>
        <dbReference type="EMBL" id="SDL80132.1"/>
    </source>
</evidence>
<reference evidence="1 2" key="1">
    <citation type="submission" date="2016-10" db="EMBL/GenBank/DDBJ databases">
        <authorList>
            <person name="Varghese N."/>
            <person name="Submissions S."/>
        </authorList>
    </citation>
    <scope>NUCLEOTIDE SEQUENCE [LARGE SCALE GENOMIC DNA]</scope>
    <source>
        <strain evidence="1 2">CGMCC 1.10941</strain>
    </source>
</reference>
<sequence length="185" mass="22040">MLKIEELVHAFIHSQCDFEKEIVLTNHFQADWEADILIINSEGFSHEIEIKLSKSDFKNDFKKSYTNNSTGEKYLKHDKICCGDYICNTFSFLLPMGMIEHSSIPPHCGIIEFYHNVDSWKTEFYEIRKPPRVHDDSYWKLTDKDLFIRKMALNLLYRKMEIKGKHEELIFKNPFDLKNNLKNKK</sequence>
<proteinExistence type="predicted"/>
<keyword evidence="2" id="KW-1185">Reference proteome</keyword>
<name>A0ABY0QT22_9FLAO</name>
<dbReference type="Proteomes" id="UP000199242">
    <property type="component" value="Unassembled WGS sequence"/>
</dbReference>
<evidence type="ECO:0000313" key="2">
    <source>
        <dbReference type="Proteomes" id="UP000199242"/>
    </source>
</evidence>
<dbReference type="EMBL" id="FNHD01000006">
    <property type="protein sequence ID" value="SDL80132.1"/>
    <property type="molecule type" value="Genomic_DNA"/>
</dbReference>